<evidence type="ECO:0000256" key="3">
    <source>
        <dbReference type="ARBA" id="ARBA00048132"/>
    </source>
</evidence>
<sequence length="442" mass="46704">MVRAAVVTDLTARDSDGLHTLTTAEGETLRARSVLVTTGLVDELPDVPGLAERWGRDAVGCPYCHGAEVAGRALGVVASGPWGLHHATLIRQWSEDVTFFSHLAGEVDAETLDGFVARGVRVVTDPVERLEVTDDAVTGVVAGGVTYSVEFLFTGATFRAQDELLRRLGVEMDDGPMGPVAAVTTGRTSVPGVYAAGNVTNVGASVPIVTGEAVAAAAMLNADLVQVDVAAARAARRARTRHERWEEIYGPGQEPRWSGRPNVSLAAVAADWEPGTVLDLGCGEGGDALWFAERGWRVTAVDVSTTALARARVAAERRGLAPDAVTFVEADLVTWRAPERYDLVSAQFLQDTEDFGRDDVLRRAAGAVARGGRLVVVAHGSVPDWGHAHDDLPTPASELAAAGLPDHGWLVEESGTRPRIVTGPDGQEAEILDTVLVARRLG</sequence>
<dbReference type="Pfam" id="PF07992">
    <property type="entry name" value="Pyr_redox_2"/>
    <property type="match status" value="1"/>
</dbReference>
<feature type="domain" description="Methyltransferase" evidence="5">
    <location>
        <begin position="277"/>
        <end position="372"/>
    </location>
</feature>
<dbReference type="SUPFAM" id="SSF51905">
    <property type="entry name" value="FAD/NAD(P)-binding domain"/>
    <property type="match status" value="1"/>
</dbReference>
<keyword evidence="6" id="KW-0808">Transferase</keyword>
<reference evidence="6" key="1">
    <citation type="journal article" date="2014" name="Int. J. Syst. Evol. Microbiol.">
        <title>Complete genome sequence of Corynebacterium casei LMG S-19264T (=DSM 44701T), isolated from a smear-ripened cheese.</title>
        <authorList>
            <consortium name="US DOE Joint Genome Institute (JGI-PGF)"/>
            <person name="Walter F."/>
            <person name="Albersmeier A."/>
            <person name="Kalinowski J."/>
            <person name="Ruckert C."/>
        </authorList>
    </citation>
    <scope>NUCLEOTIDE SEQUENCE</scope>
    <source>
        <strain evidence="6">NBRC 112290</strain>
    </source>
</reference>
<dbReference type="AlphaFoldDB" id="A0AA37UHC1"/>
<reference evidence="6" key="2">
    <citation type="submission" date="2023-02" db="EMBL/GenBank/DDBJ databases">
        <authorList>
            <person name="Sun Q."/>
            <person name="Mori K."/>
        </authorList>
    </citation>
    <scope>NUCLEOTIDE SEQUENCE</scope>
    <source>
        <strain evidence="6">NBRC 112290</strain>
    </source>
</reference>
<dbReference type="InterPro" id="IPR023753">
    <property type="entry name" value="FAD/NAD-binding_dom"/>
</dbReference>
<accession>A0AA37UHC1</accession>
<protein>
    <submittedName>
        <fullName evidence="6">Methyltransferase</fullName>
    </submittedName>
</protein>
<dbReference type="SUPFAM" id="SSF53335">
    <property type="entry name" value="S-adenosyl-L-methionine-dependent methyltransferases"/>
    <property type="match status" value="1"/>
</dbReference>
<organism evidence="6 7">
    <name type="scientific">Litorihabitans aurantiacus</name>
    <dbReference type="NCBI Taxonomy" id="1930061"/>
    <lineage>
        <taxon>Bacteria</taxon>
        <taxon>Bacillati</taxon>
        <taxon>Actinomycetota</taxon>
        <taxon>Actinomycetes</taxon>
        <taxon>Micrococcales</taxon>
        <taxon>Beutenbergiaceae</taxon>
        <taxon>Litorihabitans</taxon>
    </lineage>
</organism>
<keyword evidence="6" id="KW-0489">Methyltransferase</keyword>
<dbReference type="Gene3D" id="3.50.50.60">
    <property type="entry name" value="FAD/NAD(P)-binding domain"/>
    <property type="match status" value="2"/>
</dbReference>
<dbReference type="PRINTS" id="PR00368">
    <property type="entry name" value="FADPNR"/>
</dbReference>
<keyword evidence="7" id="KW-1185">Reference proteome</keyword>
<dbReference type="Proteomes" id="UP001157161">
    <property type="component" value="Unassembled WGS sequence"/>
</dbReference>
<evidence type="ECO:0000313" key="7">
    <source>
        <dbReference type="Proteomes" id="UP001157161"/>
    </source>
</evidence>
<dbReference type="InterPro" id="IPR041698">
    <property type="entry name" value="Methyltransf_25"/>
</dbReference>
<dbReference type="GO" id="GO:0004791">
    <property type="term" value="F:thioredoxin-disulfide reductase (NADPH) activity"/>
    <property type="evidence" value="ECO:0007669"/>
    <property type="project" value="UniProtKB-EC"/>
</dbReference>
<dbReference type="InterPro" id="IPR050097">
    <property type="entry name" value="Ferredoxin-NADP_redctase_2"/>
</dbReference>
<evidence type="ECO:0000313" key="6">
    <source>
        <dbReference type="EMBL" id="GMA30474.1"/>
    </source>
</evidence>
<name>A0AA37UHC1_9MICO</name>
<comment type="caution">
    <text evidence="6">The sequence shown here is derived from an EMBL/GenBank/DDBJ whole genome shotgun (WGS) entry which is preliminary data.</text>
</comment>
<evidence type="ECO:0000256" key="2">
    <source>
        <dbReference type="ARBA" id="ARBA00023002"/>
    </source>
</evidence>
<dbReference type="Gene3D" id="3.40.50.150">
    <property type="entry name" value="Vaccinia Virus protein VP39"/>
    <property type="match status" value="1"/>
</dbReference>
<feature type="domain" description="FAD/NAD(P)-binding" evidence="4">
    <location>
        <begin position="22"/>
        <end position="205"/>
    </location>
</feature>
<gene>
    <name evidence="6" type="ORF">GCM10025875_04660</name>
</gene>
<dbReference type="PANTHER" id="PTHR48105">
    <property type="entry name" value="THIOREDOXIN REDUCTASE 1-RELATED-RELATED"/>
    <property type="match status" value="1"/>
</dbReference>
<dbReference type="InterPro" id="IPR029063">
    <property type="entry name" value="SAM-dependent_MTases_sf"/>
</dbReference>
<evidence type="ECO:0000259" key="5">
    <source>
        <dbReference type="Pfam" id="PF13649"/>
    </source>
</evidence>
<keyword evidence="2" id="KW-0560">Oxidoreductase</keyword>
<evidence type="ECO:0000256" key="1">
    <source>
        <dbReference type="ARBA" id="ARBA00022630"/>
    </source>
</evidence>
<proteinExistence type="predicted"/>
<dbReference type="GO" id="GO:0032259">
    <property type="term" value="P:methylation"/>
    <property type="evidence" value="ECO:0007669"/>
    <property type="project" value="UniProtKB-KW"/>
</dbReference>
<comment type="catalytic activity">
    <reaction evidence="3">
        <text>[thioredoxin]-dithiol + NADP(+) = [thioredoxin]-disulfide + NADPH + H(+)</text>
        <dbReference type="Rhea" id="RHEA:20345"/>
        <dbReference type="Rhea" id="RHEA-COMP:10698"/>
        <dbReference type="Rhea" id="RHEA-COMP:10700"/>
        <dbReference type="ChEBI" id="CHEBI:15378"/>
        <dbReference type="ChEBI" id="CHEBI:29950"/>
        <dbReference type="ChEBI" id="CHEBI:50058"/>
        <dbReference type="ChEBI" id="CHEBI:57783"/>
        <dbReference type="ChEBI" id="CHEBI:58349"/>
        <dbReference type="EC" id="1.8.1.9"/>
    </reaction>
</comment>
<dbReference type="GO" id="GO:0008168">
    <property type="term" value="F:methyltransferase activity"/>
    <property type="evidence" value="ECO:0007669"/>
    <property type="project" value="UniProtKB-KW"/>
</dbReference>
<dbReference type="CDD" id="cd02440">
    <property type="entry name" value="AdoMet_MTases"/>
    <property type="match status" value="1"/>
</dbReference>
<dbReference type="EMBL" id="BSUM01000001">
    <property type="protein sequence ID" value="GMA30474.1"/>
    <property type="molecule type" value="Genomic_DNA"/>
</dbReference>
<dbReference type="Pfam" id="PF13649">
    <property type="entry name" value="Methyltransf_25"/>
    <property type="match status" value="1"/>
</dbReference>
<keyword evidence="1" id="KW-0285">Flavoprotein</keyword>
<dbReference type="InterPro" id="IPR036188">
    <property type="entry name" value="FAD/NAD-bd_sf"/>
</dbReference>
<dbReference type="PRINTS" id="PR00469">
    <property type="entry name" value="PNDRDTASEII"/>
</dbReference>
<evidence type="ECO:0000259" key="4">
    <source>
        <dbReference type="Pfam" id="PF07992"/>
    </source>
</evidence>